<dbReference type="EMBL" id="MASU01000005">
    <property type="protein sequence ID" value="PXY36428.1"/>
    <property type="molecule type" value="Genomic_DNA"/>
</dbReference>
<evidence type="ECO:0000256" key="1">
    <source>
        <dbReference type="SAM" id="MobiDB-lite"/>
    </source>
</evidence>
<organism evidence="3 4">
    <name type="scientific">Prauserella flavalba</name>
    <dbReference type="NCBI Taxonomy" id="1477506"/>
    <lineage>
        <taxon>Bacteria</taxon>
        <taxon>Bacillati</taxon>
        <taxon>Actinomycetota</taxon>
        <taxon>Actinomycetes</taxon>
        <taxon>Pseudonocardiales</taxon>
        <taxon>Pseudonocardiaceae</taxon>
        <taxon>Prauserella</taxon>
    </lineage>
</organism>
<keyword evidence="2" id="KW-0472">Membrane</keyword>
<dbReference type="OrthoDB" id="3705264at2"/>
<name>A0A318LVP5_9PSEU</name>
<keyword evidence="2" id="KW-1133">Transmembrane helix</keyword>
<comment type="caution">
    <text evidence="3">The sequence shown here is derived from an EMBL/GenBank/DDBJ whole genome shotgun (WGS) entry which is preliminary data.</text>
</comment>
<evidence type="ECO:0000313" key="3">
    <source>
        <dbReference type="EMBL" id="PXY36428.1"/>
    </source>
</evidence>
<evidence type="ECO:0000313" key="4">
    <source>
        <dbReference type="Proteomes" id="UP000247892"/>
    </source>
</evidence>
<accession>A0A318LVP5</accession>
<evidence type="ECO:0008006" key="5">
    <source>
        <dbReference type="Google" id="ProtNLM"/>
    </source>
</evidence>
<dbReference type="RefSeq" id="WP_110336442.1">
    <property type="nucleotide sequence ID" value="NZ_MASU01000005.1"/>
</dbReference>
<keyword evidence="2" id="KW-0812">Transmembrane</keyword>
<sequence length="199" mass="21495">MSRRTIWVNLGALAVVGVLAGGFWVGYQQSAEDDRANLVVEAGGEPVDDQAKGGPTPPSPSAAGAPRAEDVAGQWLTGQHTLYANDARPDAWISRVEHLSTKRMRAGLAQFRDGNGGLVWEDFQRKQCSRTVHDLRTQPAPSSPGAHESQWVLVQAVAVTSCRRDGDPPFPPQVPVTATFELTRESSGKWLVNSRTELA</sequence>
<dbReference type="AlphaFoldDB" id="A0A318LVP5"/>
<gene>
    <name evidence="3" type="ORF">BA062_13595</name>
</gene>
<proteinExistence type="predicted"/>
<feature type="transmembrane region" description="Helical" evidence="2">
    <location>
        <begin position="7"/>
        <end position="27"/>
    </location>
</feature>
<feature type="region of interest" description="Disordered" evidence="1">
    <location>
        <begin position="45"/>
        <end position="68"/>
    </location>
</feature>
<protein>
    <recommendedName>
        <fullName evidence="5">Mce-associated membrane protein</fullName>
    </recommendedName>
</protein>
<evidence type="ECO:0000256" key="2">
    <source>
        <dbReference type="SAM" id="Phobius"/>
    </source>
</evidence>
<keyword evidence="4" id="KW-1185">Reference proteome</keyword>
<reference evidence="3 4" key="1">
    <citation type="submission" date="2016-07" db="EMBL/GenBank/DDBJ databases">
        <title>Draft genome sequence of Prauserella sp. YIM 121212, isolated from alkaline soil.</title>
        <authorList>
            <person name="Ruckert C."/>
            <person name="Albersmeier A."/>
            <person name="Jiang C.-L."/>
            <person name="Jiang Y."/>
            <person name="Kalinowski J."/>
            <person name="Schneider O."/>
            <person name="Winkler A."/>
            <person name="Zotchev S.B."/>
        </authorList>
    </citation>
    <scope>NUCLEOTIDE SEQUENCE [LARGE SCALE GENOMIC DNA]</scope>
    <source>
        <strain evidence="3 4">YIM 121212</strain>
    </source>
</reference>
<dbReference type="Proteomes" id="UP000247892">
    <property type="component" value="Unassembled WGS sequence"/>
</dbReference>